<dbReference type="GO" id="GO:0006355">
    <property type="term" value="P:regulation of DNA-templated transcription"/>
    <property type="evidence" value="ECO:0007669"/>
    <property type="project" value="InterPro"/>
</dbReference>
<comment type="caution">
    <text evidence="6">Lacks conserved residue(s) required for the propagation of feature annotation.</text>
</comment>
<dbReference type="STRING" id="754436.JCM19237_3267"/>
<evidence type="ECO:0000256" key="4">
    <source>
        <dbReference type="ARBA" id="ARBA00023125"/>
    </source>
</evidence>
<dbReference type="GO" id="GO:0005524">
    <property type="term" value="F:ATP binding"/>
    <property type="evidence" value="ECO:0007669"/>
    <property type="project" value="UniProtKB-KW"/>
</dbReference>
<dbReference type="InterPro" id="IPR002078">
    <property type="entry name" value="Sigma_54_int"/>
</dbReference>
<reference evidence="10 11" key="1">
    <citation type="journal article" date="2014" name="Genome Announc.">
        <title>Draft Genome Sequences of Two Vibrionaceae Species, Vibrio ponticus C121 and Photobacterium aphoticum C119, Isolated as Coral Reef Microbiota.</title>
        <authorList>
            <person name="Al-saari N."/>
            <person name="Meirelles P.M."/>
            <person name="Mino S."/>
            <person name="Suda W."/>
            <person name="Oshima K."/>
            <person name="Hattori M."/>
            <person name="Ohkuma M."/>
            <person name="Thompson F.L."/>
            <person name="Gomez-Gil B."/>
            <person name="Sawabe T."/>
            <person name="Sawabe T."/>
        </authorList>
    </citation>
    <scope>NUCLEOTIDE SEQUENCE [LARGE SCALE GENOMIC DNA]</scope>
    <source>
        <strain evidence="10 11">JCM 19237</strain>
    </source>
</reference>
<dbReference type="Pfam" id="PF25601">
    <property type="entry name" value="AAA_lid_14"/>
    <property type="match status" value="1"/>
</dbReference>
<feature type="region of interest" description="Disordered" evidence="7">
    <location>
        <begin position="378"/>
        <end position="429"/>
    </location>
</feature>
<dbReference type="PANTHER" id="PTHR32071:SF21">
    <property type="entry name" value="TRANSCRIPTIONAL REGULATORY PROTEIN FLGR"/>
    <property type="match status" value="1"/>
</dbReference>
<evidence type="ECO:0000259" key="8">
    <source>
        <dbReference type="PROSITE" id="PS50045"/>
    </source>
</evidence>
<dbReference type="Gene3D" id="3.40.50.2300">
    <property type="match status" value="1"/>
</dbReference>
<dbReference type="SMART" id="SM00382">
    <property type="entry name" value="AAA"/>
    <property type="match status" value="1"/>
</dbReference>
<keyword evidence="1" id="KW-0547">Nucleotide-binding</keyword>
<evidence type="ECO:0000313" key="11">
    <source>
        <dbReference type="Proteomes" id="UP000029227"/>
    </source>
</evidence>
<dbReference type="Pfam" id="PF00072">
    <property type="entry name" value="Response_reg"/>
    <property type="match status" value="1"/>
</dbReference>
<dbReference type="InterPro" id="IPR025944">
    <property type="entry name" value="Sigma_54_int_dom_CS"/>
</dbReference>
<dbReference type="Pfam" id="PF00158">
    <property type="entry name" value="Sigma54_activat"/>
    <property type="match status" value="1"/>
</dbReference>
<dbReference type="InterPro" id="IPR058031">
    <property type="entry name" value="AAA_lid_NorR"/>
</dbReference>
<dbReference type="Gene3D" id="1.10.10.60">
    <property type="entry name" value="Homeodomain-like"/>
    <property type="match status" value="1"/>
</dbReference>
<keyword evidence="2" id="KW-0067">ATP-binding</keyword>
<protein>
    <submittedName>
        <fullName evidence="10">Nitrogen regulation protein NR(I)</fullName>
    </submittedName>
</protein>
<feature type="domain" description="Sigma-54 factor interaction" evidence="8">
    <location>
        <begin position="130"/>
        <end position="356"/>
    </location>
</feature>
<dbReference type="InterPro" id="IPR025662">
    <property type="entry name" value="Sigma_54_int_dom_ATP-bd_1"/>
</dbReference>
<dbReference type="InterPro" id="IPR011006">
    <property type="entry name" value="CheY-like_superfamily"/>
</dbReference>
<accession>A0A090QYH4</accession>
<evidence type="ECO:0000256" key="6">
    <source>
        <dbReference type="PROSITE-ProRule" id="PRU00169"/>
    </source>
</evidence>
<dbReference type="CDD" id="cd00009">
    <property type="entry name" value="AAA"/>
    <property type="match status" value="1"/>
</dbReference>
<dbReference type="SUPFAM" id="SSF52540">
    <property type="entry name" value="P-loop containing nucleoside triphosphate hydrolases"/>
    <property type="match status" value="1"/>
</dbReference>
<dbReference type="FunFam" id="3.40.50.300:FF:000006">
    <property type="entry name" value="DNA-binding transcriptional regulator NtrC"/>
    <property type="match status" value="1"/>
</dbReference>
<dbReference type="InterPro" id="IPR027417">
    <property type="entry name" value="P-loop_NTPase"/>
</dbReference>
<evidence type="ECO:0000256" key="1">
    <source>
        <dbReference type="ARBA" id="ARBA00022741"/>
    </source>
</evidence>
<keyword evidence="5" id="KW-0804">Transcription</keyword>
<dbReference type="EMBL" id="BBMN01000016">
    <property type="protein sequence ID" value="GAL07328.1"/>
    <property type="molecule type" value="Genomic_DNA"/>
</dbReference>
<dbReference type="SUPFAM" id="SSF52172">
    <property type="entry name" value="CheY-like"/>
    <property type="match status" value="1"/>
</dbReference>
<dbReference type="PROSITE" id="PS50045">
    <property type="entry name" value="SIGMA54_INTERACT_4"/>
    <property type="match status" value="1"/>
</dbReference>
<gene>
    <name evidence="10" type="ORF">JCM19237_3267</name>
</gene>
<dbReference type="eggNOG" id="COG2204">
    <property type="taxonomic scope" value="Bacteria"/>
</dbReference>
<feature type="domain" description="Response regulatory" evidence="9">
    <location>
        <begin position="6"/>
        <end position="121"/>
    </location>
</feature>
<evidence type="ECO:0000259" key="9">
    <source>
        <dbReference type="PROSITE" id="PS50110"/>
    </source>
</evidence>
<evidence type="ECO:0000313" key="10">
    <source>
        <dbReference type="EMBL" id="GAL07328.1"/>
    </source>
</evidence>
<keyword evidence="4" id="KW-0238">DNA-binding</keyword>
<organism evidence="10 11">
    <name type="scientific">Photobacterium aphoticum</name>
    <dbReference type="NCBI Taxonomy" id="754436"/>
    <lineage>
        <taxon>Bacteria</taxon>
        <taxon>Pseudomonadati</taxon>
        <taxon>Pseudomonadota</taxon>
        <taxon>Gammaproteobacteria</taxon>
        <taxon>Vibrionales</taxon>
        <taxon>Vibrionaceae</taxon>
        <taxon>Photobacterium</taxon>
    </lineage>
</organism>
<dbReference type="Proteomes" id="UP000029227">
    <property type="component" value="Unassembled WGS sequence"/>
</dbReference>
<dbReference type="AlphaFoldDB" id="A0A090QYH4"/>
<dbReference type="PANTHER" id="PTHR32071">
    <property type="entry name" value="TRANSCRIPTIONAL REGULATORY PROTEIN"/>
    <property type="match status" value="1"/>
</dbReference>
<dbReference type="PROSITE" id="PS00675">
    <property type="entry name" value="SIGMA54_INTERACT_1"/>
    <property type="match status" value="1"/>
</dbReference>
<sequence>MLQQRHILLFHPQHEALERVLSVSQAPEITIEWVQDQAHCLAALAERAWDMLLIPAELDNGQEAAEWMSQLTWAGHRAPVVVLSEVHQAAQVTRALKKGAMDYLLLPFEPRHLQQLLQRMAVMHTQSTQVVAESEQSRQLFQLAQRVAQTDASVLINGESGTGKEVLAQFIHRASSRAQGPFVAINCAAIPETMIESILFGHSKGAFTGAATAQAGKLEIANHGTLFLDEVGELPLAMQTKLLRVLQEREVERLGSHQKIKLDIRIVTATNLDLEQQVAKGLFRLDLYYRLNVFPLTCSPLRERPDDIVPLANHLLKCHHPHGTTQFTESAKARLREYPWPGNVRELDNVVQRALVMSRGCFIREEELMLPVSASAAPTPFSPSISTSMPEPLPESMSEPMPAPSVSAPSVPASATTLPEWPSKPNLHESRKQAEFDTIIATLRRFNGHRNKTAQELGVTTRACVTKSKPCVSRDLTSISCLPARTVPVRKRCSIKPYYR</sequence>
<evidence type="ECO:0000256" key="2">
    <source>
        <dbReference type="ARBA" id="ARBA00022840"/>
    </source>
</evidence>
<evidence type="ECO:0000256" key="7">
    <source>
        <dbReference type="SAM" id="MobiDB-lite"/>
    </source>
</evidence>
<dbReference type="PROSITE" id="PS50110">
    <property type="entry name" value="RESPONSE_REGULATORY"/>
    <property type="match status" value="1"/>
</dbReference>
<name>A0A090QYH4_9GAMM</name>
<keyword evidence="3" id="KW-0805">Transcription regulation</keyword>
<proteinExistence type="predicted"/>
<evidence type="ECO:0000256" key="5">
    <source>
        <dbReference type="ARBA" id="ARBA00023163"/>
    </source>
</evidence>
<dbReference type="Pfam" id="PF02954">
    <property type="entry name" value="HTH_8"/>
    <property type="match status" value="1"/>
</dbReference>
<dbReference type="InterPro" id="IPR001789">
    <property type="entry name" value="Sig_transdc_resp-reg_receiver"/>
</dbReference>
<feature type="compositionally biased region" description="Low complexity" evidence="7">
    <location>
        <begin position="378"/>
        <end position="419"/>
    </location>
</feature>
<dbReference type="GO" id="GO:0043565">
    <property type="term" value="F:sequence-specific DNA binding"/>
    <property type="evidence" value="ECO:0007669"/>
    <property type="project" value="InterPro"/>
</dbReference>
<comment type="caution">
    <text evidence="10">The sequence shown here is derived from an EMBL/GenBank/DDBJ whole genome shotgun (WGS) entry which is preliminary data.</text>
</comment>
<dbReference type="GO" id="GO:0000160">
    <property type="term" value="P:phosphorelay signal transduction system"/>
    <property type="evidence" value="ECO:0007669"/>
    <property type="project" value="InterPro"/>
</dbReference>
<dbReference type="Gene3D" id="1.10.8.60">
    <property type="match status" value="1"/>
</dbReference>
<evidence type="ECO:0000256" key="3">
    <source>
        <dbReference type="ARBA" id="ARBA00023015"/>
    </source>
</evidence>
<dbReference type="PROSITE" id="PS00688">
    <property type="entry name" value="SIGMA54_INTERACT_3"/>
    <property type="match status" value="1"/>
</dbReference>
<dbReference type="InterPro" id="IPR002197">
    <property type="entry name" value="HTH_Fis"/>
</dbReference>
<dbReference type="Gene3D" id="3.40.50.300">
    <property type="entry name" value="P-loop containing nucleotide triphosphate hydrolases"/>
    <property type="match status" value="1"/>
</dbReference>
<dbReference type="InterPro" id="IPR003593">
    <property type="entry name" value="AAA+_ATPase"/>
</dbReference>